<dbReference type="Proteomes" id="UP000887576">
    <property type="component" value="Unplaced"/>
</dbReference>
<name>A0AC34QQ73_9BILA</name>
<dbReference type="WBParaSite" id="JU765_v2.g1828.t1">
    <property type="protein sequence ID" value="JU765_v2.g1828.t1"/>
    <property type="gene ID" value="JU765_v2.g1828"/>
</dbReference>
<reference evidence="2" key="1">
    <citation type="submission" date="2022-11" db="UniProtKB">
        <authorList>
            <consortium name="WormBaseParasite"/>
        </authorList>
    </citation>
    <scope>IDENTIFICATION</scope>
</reference>
<proteinExistence type="predicted"/>
<organism evidence="1 2">
    <name type="scientific">Panagrolaimus sp. JU765</name>
    <dbReference type="NCBI Taxonomy" id="591449"/>
    <lineage>
        <taxon>Eukaryota</taxon>
        <taxon>Metazoa</taxon>
        <taxon>Ecdysozoa</taxon>
        <taxon>Nematoda</taxon>
        <taxon>Chromadorea</taxon>
        <taxon>Rhabditida</taxon>
        <taxon>Tylenchina</taxon>
        <taxon>Panagrolaimomorpha</taxon>
        <taxon>Panagrolaimoidea</taxon>
        <taxon>Panagrolaimidae</taxon>
        <taxon>Panagrolaimus</taxon>
    </lineage>
</organism>
<protein>
    <submittedName>
        <fullName evidence="2">Uncharacterized protein</fullName>
    </submittedName>
</protein>
<evidence type="ECO:0000313" key="2">
    <source>
        <dbReference type="WBParaSite" id="JU765_v2.g1828.t1"/>
    </source>
</evidence>
<accession>A0AC34QQ73</accession>
<sequence length="88" mass="10939">MTNWRMESGRFFLLVAFPVGAFWLFNQPSFFKQFMKNYKLPNTNDGDAKMMAWKEELQEERRKREYEKFLREQMAFEEARRIREENKI</sequence>
<evidence type="ECO:0000313" key="1">
    <source>
        <dbReference type="Proteomes" id="UP000887576"/>
    </source>
</evidence>